<dbReference type="InterPro" id="IPR035906">
    <property type="entry name" value="MetI-like_sf"/>
</dbReference>
<dbReference type="GO" id="GO:0055085">
    <property type="term" value="P:transmembrane transport"/>
    <property type="evidence" value="ECO:0007669"/>
    <property type="project" value="InterPro"/>
</dbReference>
<evidence type="ECO:0000256" key="3">
    <source>
        <dbReference type="ARBA" id="ARBA00022475"/>
    </source>
</evidence>
<comment type="similarity">
    <text evidence="7">Belongs to the binding-protein-dependent transport system permease family.</text>
</comment>
<dbReference type="RefSeq" id="WP_113031328.1">
    <property type="nucleotide sequence ID" value="NZ_QMFB01000006.1"/>
</dbReference>
<evidence type="ECO:0000256" key="5">
    <source>
        <dbReference type="ARBA" id="ARBA00022989"/>
    </source>
</evidence>
<feature type="transmembrane region" description="Helical" evidence="7">
    <location>
        <begin position="12"/>
        <end position="32"/>
    </location>
</feature>
<name>A0A329MNJ5_9BACL</name>
<evidence type="ECO:0000313" key="9">
    <source>
        <dbReference type="EMBL" id="RAV21048.1"/>
    </source>
</evidence>
<proteinExistence type="inferred from homology"/>
<evidence type="ECO:0000256" key="6">
    <source>
        <dbReference type="ARBA" id="ARBA00023136"/>
    </source>
</evidence>
<keyword evidence="5 7" id="KW-1133">Transmembrane helix</keyword>
<comment type="caution">
    <text evidence="9">The sequence shown here is derived from an EMBL/GenBank/DDBJ whole genome shotgun (WGS) entry which is preliminary data.</text>
</comment>
<feature type="transmembrane region" description="Helical" evidence="7">
    <location>
        <begin position="108"/>
        <end position="129"/>
    </location>
</feature>
<evidence type="ECO:0000256" key="2">
    <source>
        <dbReference type="ARBA" id="ARBA00022448"/>
    </source>
</evidence>
<dbReference type="Pfam" id="PF00528">
    <property type="entry name" value="BPD_transp_1"/>
    <property type="match status" value="1"/>
</dbReference>
<feature type="transmembrane region" description="Helical" evidence="7">
    <location>
        <begin position="141"/>
        <end position="165"/>
    </location>
</feature>
<evidence type="ECO:0000259" key="8">
    <source>
        <dbReference type="PROSITE" id="PS50928"/>
    </source>
</evidence>
<dbReference type="InterPro" id="IPR000515">
    <property type="entry name" value="MetI-like"/>
</dbReference>
<accession>A0A329MNJ5</accession>
<dbReference type="Gene3D" id="1.10.3720.10">
    <property type="entry name" value="MetI-like"/>
    <property type="match status" value="1"/>
</dbReference>
<dbReference type="PANTHER" id="PTHR32243:SF24">
    <property type="entry name" value="DIACETYLCHITOBIOSE UPTAKE SYSTEM PERMEASE PROTEIN NGCG"/>
    <property type="match status" value="1"/>
</dbReference>
<dbReference type="EMBL" id="QMFB01000006">
    <property type="protein sequence ID" value="RAV21048.1"/>
    <property type="molecule type" value="Genomic_DNA"/>
</dbReference>
<dbReference type="AlphaFoldDB" id="A0A329MNJ5"/>
<evidence type="ECO:0000313" key="10">
    <source>
        <dbReference type="Proteomes" id="UP000250369"/>
    </source>
</evidence>
<keyword evidence="10" id="KW-1185">Reference proteome</keyword>
<dbReference type="GO" id="GO:0005886">
    <property type="term" value="C:plasma membrane"/>
    <property type="evidence" value="ECO:0007669"/>
    <property type="project" value="UniProtKB-SubCell"/>
</dbReference>
<protein>
    <submittedName>
        <fullName evidence="9">Carbohydrate ABC transporter permease</fullName>
    </submittedName>
</protein>
<keyword evidence="6 7" id="KW-0472">Membrane</keyword>
<keyword evidence="4 7" id="KW-0812">Transmembrane</keyword>
<feature type="domain" description="ABC transmembrane type-1" evidence="8">
    <location>
        <begin position="70"/>
        <end position="263"/>
    </location>
</feature>
<dbReference type="PROSITE" id="PS50928">
    <property type="entry name" value="ABC_TM1"/>
    <property type="match status" value="1"/>
</dbReference>
<dbReference type="CDD" id="cd06261">
    <property type="entry name" value="TM_PBP2"/>
    <property type="match status" value="1"/>
</dbReference>
<dbReference type="PANTHER" id="PTHR32243">
    <property type="entry name" value="MALTOSE TRANSPORT SYSTEM PERMEASE-RELATED"/>
    <property type="match status" value="1"/>
</dbReference>
<keyword evidence="3" id="KW-1003">Cell membrane</keyword>
<evidence type="ECO:0000256" key="1">
    <source>
        <dbReference type="ARBA" id="ARBA00004651"/>
    </source>
</evidence>
<evidence type="ECO:0000256" key="4">
    <source>
        <dbReference type="ARBA" id="ARBA00022692"/>
    </source>
</evidence>
<reference evidence="9 10" key="1">
    <citation type="journal article" date="2009" name="Int. J. Syst. Evol. Microbiol.">
        <title>Paenibacillus contaminans sp. nov., isolated from a contaminated laboratory plate.</title>
        <authorList>
            <person name="Chou J.H."/>
            <person name="Lee J.H."/>
            <person name="Lin M.C."/>
            <person name="Chang P.S."/>
            <person name="Arun A.B."/>
            <person name="Young C.C."/>
            <person name="Chen W.M."/>
        </authorList>
    </citation>
    <scope>NUCLEOTIDE SEQUENCE [LARGE SCALE GENOMIC DNA]</scope>
    <source>
        <strain evidence="9 10">CKOBP-6</strain>
    </source>
</reference>
<keyword evidence="2 7" id="KW-0813">Transport</keyword>
<evidence type="ECO:0000256" key="7">
    <source>
        <dbReference type="RuleBase" id="RU363032"/>
    </source>
</evidence>
<gene>
    <name evidence="9" type="ORF">DQG23_13270</name>
</gene>
<comment type="subcellular location">
    <subcellularLocation>
        <location evidence="1 7">Cell membrane</location>
        <topology evidence="1 7">Multi-pass membrane protein</topology>
    </subcellularLocation>
</comment>
<feature type="transmembrane region" description="Helical" evidence="7">
    <location>
        <begin position="74"/>
        <end position="96"/>
    </location>
</feature>
<feature type="transmembrane region" description="Helical" evidence="7">
    <location>
        <begin position="186"/>
        <end position="207"/>
    </location>
</feature>
<dbReference type="SUPFAM" id="SSF161098">
    <property type="entry name" value="MetI-like"/>
    <property type="match status" value="1"/>
</dbReference>
<dbReference type="OrthoDB" id="187395at2"/>
<dbReference type="Proteomes" id="UP000250369">
    <property type="component" value="Unassembled WGS sequence"/>
</dbReference>
<sequence length="278" mass="31222">MIKTPFLARLPVRMLLILYSITVVFPLIWTVYTSFKTTNEFYENPWSLPQQINFDNYINAFTKAKIGAYFMNSIAVSLGALVLCNLLAFAAAYVIARHSSPVTRWIRRLYMSSLFFPAGFGLIPTFLLLNSLHLLDNRFGLALVYAAGSIPFTAFLLVGFIASISKEYEEAAEIDGCSPYGIMFRIIFPMTRSGLITVTIFNFMGYWNEFISALSFVSTESKRTLTLGLVYLMEIQRYSTDWGALFAGLVIVMLPTALIYAFLQRKITTGINLGGLKG</sequence>
<dbReference type="InterPro" id="IPR050901">
    <property type="entry name" value="BP-dep_ABC_trans_perm"/>
</dbReference>
<organism evidence="9 10">
    <name type="scientific">Paenibacillus contaminans</name>
    <dbReference type="NCBI Taxonomy" id="450362"/>
    <lineage>
        <taxon>Bacteria</taxon>
        <taxon>Bacillati</taxon>
        <taxon>Bacillota</taxon>
        <taxon>Bacilli</taxon>
        <taxon>Bacillales</taxon>
        <taxon>Paenibacillaceae</taxon>
        <taxon>Paenibacillus</taxon>
    </lineage>
</organism>
<feature type="transmembrane region" description="Helical" evidence="7">
    <location>
        <begin position="242"/>
        <end position="263"/>
    </location>
</feature>